<dbReference type="OMA" id="QNDGMAK"/>
<dbReference type="VEuPathDB" id="FungiDB:HMPREF1544_02238"/>
<keyword evidence="2" id="KW-1185">Reference proteome</keyword>
<gene>
    <name evidence="1" type="ORF">HMPREF1544_02238</name>
</gene>
<dbReference type="OrthoDB" id="2287425at2759"/>
<evidence type="ECO:0000313" key="2">
    <source>
        <dbReference type="Proteomes" id="UP000014254"/>
    </source>
</evidence>
<dbReference type="EMBL" id="KE123914">
    <property type="protein sequence ID" value="EPB90984.1"/>
    <property type="molecule type" value="Genomic_DNA"/>
</dbReference>
<proteinExistence type="predicted"/>
<protein>
    <submittedName>
        <fullName evidence="1">Uncharacterized protein</fullName>
    </submittedName>
</protein>
<dbReference type="InParanoid" id="S2JLZ9"/>
<dbReference type="Proteomes" id="UP000014254">
    <property type="component" value="Unassembled WGS sequence"/>
</dbReference>
<dbReference type="AlphaFoldDB" id="S2JLZ9"/>
<name>S2JLZ9_MUCC1</name>
<accession>S2JLZ9</accession>
<evidence type="ECO:0000313" key="1">
    <source>
        <dbReference type="EMBL" id="EPB90984.1"/>
    </source>
</evidence>
<sequence>MKKELPDDFKKHLNKFSCQSATELRDVLIETQEWEISYDGSKLFDLYWIKHSVYTLLREYEGGSFEFDHNEQWYNMHIWDLIDCYFGDVKGLEIAR</sequence>
<organism evidence="1 2">
    <name type="scientific">Mucor circinelloides f. circinelloides (strain 1006PhL)</name>
    <name type="common">Mucormycosis agent</name>
    <name type="synonym">Calyptromyces circinelloides</name>
    <dbReference type="NCBI Taxonomy" id="1220926"/>
    <lineage>
        <taxon>Eukaryota</taxon>
        <taxon>Fungi</taxon>
        <taxon>Fungi incertae sedis</taxon>
        <taxon>Mucoromycota</taxon>
        <taxon>Mucoromycotina</taxon>
        <taxon>Mucoromycetes</taxon>
        <taxon>Mucorales</taxon>
        <taxon>Mucorineae</taxon>
        <taxon>Mucoraceae</taxon>
        <taxon>Mucor</taxon>
    </lineage>
</organism>
<reference evidence="2" key="1">
    <citation type="submission" date="2013-05" db="EMBL/GenBank/DDBJ databases">
        <title>The Genome sequence of Mucor circinelloides f. circinelloides 1006PhL.</title>
        <authorList>
            <consortium name="The Broad Institute Genomics Platform"/>
            <person name="Cuomo C."/>
            <person name="Earl A."/>
            <person name="Findley K."/>
            <person name="Lee S.C."/>
            <person name="Walker B."/>
            <person name="Young S."/>
            <person name="Zeng Q."/>
            <person name="Gargeya S."/>
            <person name="Fitzgerald M."/>
            <person name="Haas B."/>
            <person name="Abouelleil A."/>
            <person name="Allen A.W."/>
            <person name="Alvarado L."/>
            <person name="Arachchi H.M."/>
            <person name="Berlin A.M."/>
            <person name="Chapman S.B."/>
            <person name="Gainer-Dewar J."/>
            <person name="Goldberg J."/>
            <person name="Griggs A."/>
            <person name="Gujja S."/>
            <person name="Hansen M."/>
            <person name="Howarth C."/>
            <person name="Imamovic A."/>
            <person name="Ireland A."/>
            <person name="Larimer J."/>
            <person name="McCowan C."/>
            <person name="Murphy C."/>
            <person name="Pearson M."/>
            <person name="Poon T.W."/>
            <person name="Priest M."/>
            <person name="Roberts A."/>
            <person name="Saif S."/>
            <person name="Shea T."/>
            <person name="Sisk P."/>
            <person name="Sykes S."/>
            <person name="Wortman J."/>
            <person name="Nusbaum C."/>
            <person name="Birren B."/>
        </authorList>
    </citation>
    <scope>NUCLEOTIDE SEQUENCE [LARGE SCALE GENOMIC DNA]</scope>
    <source>
        <strain evidence="2">1006PhL</strain>
    </source>
</reference>